<dbReference type="Pfam" id="PF12833">
    <property type="entry name" value="HTH_18"/>
    <property type="match status" value="1"/>
</dbReference>
<organism evidence="6 7">
    <name type="scientific">Chitinophaga polysaccharea</name>
    <dbReference type="NCBI Taxonomy" id="1293035"/>
    <lineage>
        <taxon>Bacteria</taxon>
        <taxon>Pseudomonadati</taxon>
        <taxon>Bacteroidota</taxon>
        <taxon>Chitinophagia</taxon>
        <taxon>Chitinophagales</taxon>
        <taxon>Chitinophagaceae</taxon>
        <taxon>Chitinophaga</taxon>
    </lineage>
</organism>
<dbReference type="PROSITE" id="PS01124">
    <property type="entry name" value="HTH_ARAC_FAMILY_2"/>
    <property type="match status" value="1"/>
</dbReference>
<keyword evidence="1" id="KW-0805">Transcription regulation</keyword>
<accession>A0A561PXW8</accession>
<comment type="caution">
    <text evidence="6">The sequence shown here is derived from an EMBL/GenBank/DDBJ whole genome shotgun (WGS) entry which is preliminary data.</text>
</comment>
<dbReference type="InterPro" id="IPR020449">
    <property type="entry name" value="Tscrpt_reg_AraC-type_HTH"/>
</dbReference>
<dbReference type="InterPro" id="IPR009057">
    <property type="entry name" value="Homeodomain-like_sf"/>
</dbReference>
<keyword evidence="4" id="KW-0472">Membrane</keyword>
<dbReference type="AlphaFoldDB" id="A0A561PXW8"/>
<dbReference type="InterPro" id="IPR003313">
    <property type="entry name" value="AraC-bd"/>
</dbReference>
<evidence type="ECO:0000256" key="1">
    <source>
        <dbReference type="ARBA" id="ARBA00023015"/>
    </source>
</evidence>
<dbReference type="Pfam" id="PF02311">
    <property type="entry name" value="AraC_binding"/>
    <property type="match status" value="1"/>
</dbReference>
<sequence length="288" mass="32845">MALSKKKQAIPFHSLEVQQTLNVHLRQLEGPGLGKTVIESAHRDDYYILLFQQEGVSRLMVDFREVILTGPCIYYILPGQVHHYKSIQEVSGWLLGTDPLSIDPAYRQVFEEALSEPQPAMPSLQIQQQLHHCFKAMRHLLQHPATIFNDTVLSHLISVCAGIFAGIFLAAKERLQISKDRPAIVTHQFRHLVSSNYGQEKSPAAYATLLNLSLPYLNECVKGTTGKPVSYWIRQAVMLEAKRLLAYSTFSIKEIAYKLGYDDHTYFSRLFIKEMNITPARFRKSYHG</sequence>
<keyword evidence="2 6" id="KW-0238">DNA-binding</keyword>
<dbReference type="EMBL" id="VIWO01000002">
    <property type="protein sequence ID" value="TWF42945.1"/>
    <property type="molecule type" value="Genomic_DNA"/>
</dbReference>
<evidence type="ECO:0000313" key="6">
    <source>
        <dbReference type="EMBL" id="TWF42945.1"/>
    </source>
</evidence>
<name>A0A561PXW8_9BACT</name>
<dbReference type="SUPFAM" id="SSF46689">
    <property type="entry name" value="Homeodomain-like"/>
    <property type="match status" value="1"/>
</dbReference>
<dbReference type="InterPro" id="IPR018060">
    <property type="entry name" value="HTH_AraC"/>
</dbReference>
<keyword evidence="3" id="KW-0804">Transcription</keyword>
<dbReference type="SUPFAM" id="SSF51215">
    <property type="entry name" value="Regulatory protein AraC"/>
    <property type="match status" value="1"/>
</dbReference>
<keyword evidence="4" id="KW-1133">Transmembrane helix</keyword>
<protein>
    <submittedName>
        <fullName evidence="6">AraC-like DNA-binding protein</fullName>
    </submittedName>
</protein>
<reference evidence="6 7" key="1">
    <citation type="submission" date="2019-06" db="EMBL/GenBank/DDBJ databases">
        <title>Sorghum-associated microbial communities from plants grown in Nebraska, USA.</title>
        <authorList>
            <person name="Schachtman D."/>
        </authorList>
    </citation>
    <scope>NUCLEOTIDE SEQUENCE [LARGE SCALE GENOMIC DNA]</scope>
    <source>
        <strain evidence="6 7">1209</strain>
    </source>
</reference>
<evidence type="ECO:0000256" key="2">
    <source>
        <dbReference type="ARBA" id="ARBA00023125"/>
    </source>
</evidence>
<evidence type="ECO:0000259" key="5">
    <source>
        <dbReference type="PROSITE" id="PS01124"/>
    </source>
</evidence>
<dbReference type="Proteomes" id="UP000320811">
    <property type="component" value="Unassembled WGS sequence"/>
</dbReference>
<evidence type="ECO:0000256" key="4">
    <source>
        <dbReference type="SAM" id="Phobius"/>
    </source>
</evidence>
<dbReference type="SMART" id="SM00342">
    <property type="entry name" value="HTH_ARAC"/>
    <property type="match status" value="1"/>
</dbReference>
<dbReference type="GO" id="GO:0003700">
    <property type="term" value="F:DNA-binding transcription factor activity"/>
    <property type="evidence" value="ECO:0007669"/>
    <property type="project" value="InterPro"/>
</dbReference>
<proteinExistence type="predicted"/>
<feature type="domain" description="HTH araC/xylS-type" evidence="5">
    <location>
        <begin position="187"/>
        <end position="285"/>
    </location>
</feature>
<dbReference type="RefSeq" id="WP_145667650.1">
    <property type="nucleotide sequence ID" value="NZ_VIWO01000002.1"/>
</dbReference>
<dbReference type="OrthoDB" id="1096411at2"/>
<dbReference type="PANTHER" id="PTHR43280">
    <property type="entry name" value="ARAC-FAMILY TRANSCRIPTIONAL REGULATOR"/>
    <property type="match status" value="1"/>
</dbReference>
<dbReference type="Gene3D" id="1.10.10.60">
    <property type="entry name" value="Homeodomain-like"/>
    <property type="match status" value="1"/>
</dbReference>
<dbReference type="InterPro" id="IPR037923">
    <property type="entry name" value="HTH-like"/>
</dbReference>
<evidence type="ECO:0000313" key="7">
    <source>
        <dbReference type="Proteomes" id="UP000320811"/>
    </source>
</evidence>
<dbReference type="PRINTS" id="PR00032">
    <property type="entry name" value="HTHARAC"/>
</dbReference>
<keyword evidence="7" id="KW-1185">Reference proteome</keyword>
<keyword evidence="4" id="KW-0812">Transmembrane</keyword>
<dbReference type="PANTHER" id="PTHR43280:SF32">
    <property type="entry name" value="TRANSCRIPTIONAL REGULATORY PROTEIN"/>
    <property type="match status" value="1"/>
</dbReference>
<dbReference type="GO" id="GO:0043565">
    <property type="term" value="F:sequence-specific DNA binding"/>
    <property type="evidence" value="ECO:0007669"/>
    <property type="project" value="InterPro"/>
</dbReference>
<feature type="transmembrane region" description="Helical" evidence="4">
    <location>
        <begin position="152"/>
        <end position="171"/>
    </location>
</feature>
<evidence type="ECO:0000256" key="3">
    <source>
        <dbReference type="ARBA" id="ARBA00023163"/>
    </source>
</evidence>
<gene>
    <name evidence="6" type="ORF">FHW36_102707</name>
</gene>